<evidence type="ECO:0000313" key="3">
    <source>
        <dbReference type="Proteomes" id="UP001054945"/>
    </source>
</evidence>
<dbReference type="EMBL" id="BPLR01010739">
    <property type="protein sequence ID" value="GIY41692.1"/>
    <property type="molecule type" value="Genomic_DNA"/>
</dbReference>
<evidence type="ECO:0000313" key="2">
    <source>
        <dbReference type="EMBL" id="GIY41692.1"/>
    </source>
</evidence>
<dbReference type="Proteomes" id="UP001054945">
    <property type="component" value="Unassembled WGS sequence"/>
</dbReference>
<accession>A0AAV4T8E2</accession>
<sequence length="126" mass="13500">MFLCLSCRQSCCSATWAASRADGWVSPSWSSVHSWRAPSRSSGSPWGCAAPSPTAVPPPSRRRVRTRGALRQPRTRNVIAAGASSWAYPSPAPKGHSGGALRLLLTLPCSKQQATSLDTMMIVMFL</sequence>
<evidence type="ECO:0000256" key="1">
    <source>
        <dbReference type="SAM" id="MobiDB-lite"/>
    </source>
</evidence>
<proteinExistence type="predicted"/>
<dbReference type="AlphaFoldDB" id="A0AAV4T8E2"/>
<evidence type="ECO:0008006" key="4">
    <source>
        <dbReference type="Google" id="ProtNLM"/>
    </source>
</evidence>
<comment type="caution">
    <text evidence="2">The sequence shown here is derived from an EMBL/GenBank/DDBJ whole genome shotgun (WGS) entry which is preliminary data.</text>
</comment>
<protein>
    <recommendedName>
        <fullName evidence="4">Secreted protein</fullName>
    </recommendedName>
</protein>
<organism evidence="2 3">
    <name type="scientific">Caerostris extrusa</name>
    <name type="common">Bark spider</name>
    <name type="synonym">Caerostris bankana</name>
    <dbReference type="NCBI Taxonomy" id="172846"/>
    <lineage>
        <taxon>Eukaryota</taxon>
        <taxon>Metazoa</taxon>
        <taxon>Ecdysozoa</taxon>
        <taxon>Arthropoda</taxon>
        <taxon>Chelicerata</taxon>
        <taxon>Arachnida</taxon>
        <taxon>Araneae</taxon>
        <taxon>Araneomorphae</taxon>
        <taxon>Entelegynae</taxon>
        <taxon>Araneoidea</taxon>
        <taxon>Araneidae</taxon>
        <taxon>Caerostris</taxon>
    </lineage>
</organism>
<gene>
    <name evidence="2" type="ORF">CEXT_87231</name>
</gene>
<keyword evidence="3" id="KW-1185">Reference proteome</keyword>
<reference evidence="2 3" key="1">
    <citation type="submission" date="2021-06" db="EMBL/GenBank/DDBJ databases">
        <title>Caerostris extrusa draft genome.</title>
        <authorList>
            <person name="Kono N."/>
            <person name="Arakawa K."/>
        </authorList>
    </citation>
    <scope>NUCLEOTIDE SEQUENCE [LARGE SCALE GENOMIC DNA]</scope>
</reference>
<name>A0AAV4T8E2_CAEEX</name>
<feature type="region of interest" description="Disordered" evidence="1">
    <location>
        <begin position="39"/>
        <end position="67"/>
    </location>
</feature>